<dbReference type="Pfam" id="PF06985">
    <property type="entry name" value="HET"/>
    <property type="match status" value="1"/>
</dbReference>
<dbReference type="PANTHER" id="PTHR33112">
    <property type="entry name" value="DOMAIN PROTEIN, PUTATIVE-RELATED"/>
    <property type="match status" value="1"/>
</dbReference>
<dbReference type="CDD" id="cd00180">
    <property type="entry name" value="PKc"/>
    <property type="match status" value="1"/>
</dbReference>
<organism evidence="2 3">
    <name type="scientific">Oculimacula yallundae</name>
    <dbReference type="NCBI Taxonomy" id="86028"/>
    <lineage>
        <taxon>Eukaryota</taxon>
        <taxon>Fungi</taxon>
        <taxon>Dikarya</taxon>
        <taxon>Ascomycota</taxon>
        <taxon>Pezizomycotina</taxon>
        <taxon>Leotiomycetes</taxon>
        <taxon>Helotiales</taxon>
        <taxon>Ploettnerulaceae</taxon>
        <taxon>Oculimacula</taxon>
    </lineage>
</organism>
<proteinExistence type="predicted"/>
<dbReference type="Proteomes" id="UP001595075">
    <property type="component" value="Unassembled WGS sequence"/>
</dbReference>
<name>A0ABR4CTR2_9HELO</name>
<gene>
    <name evidence="2" type="ORF">VTL71DRAFT_10655</name>
</gene>
<dbReference type="Gene3D" id="1.10.510.10">
    <property type="entry name" value="Transferase(Phosphotransferase) domain 1"/>
    <property type="match status" value="1"/>
</dbReference>
<feature type="domain" description="Protein kinase" evidence="1">
    <location>
        <begin position="174"/>
        <end position="493"/>
    </location>
</feature>
<evidence type="ECO:0000313" key="3">
    <source>
        <dbReference type="Proteomes" id="UP001595075"/>
    </source>
</evidence>
<dbReference type="PROSITE" id="PS50011">
    <property type="entry name" value="PROTEIN_KINASE_DOM"/>
    <property type="match status" value="1"/>
</dbReference>
<dbReference type="InterPro" id="IPR000719">
    <property type="entry name" value="Prot_kinase_dom"/>
</dbReference>
<dbReference type="InterPro" id="IPR010730">
    <property type="entry name" value="HET"/>
</dbReference>
<dbReference type="SMART" id="SM00220">
    <property type="entry name" value="S_TKc"/>
    <property type="match status" value="1"/>
</dbReference>
<sequence length="1281" mass="144485">MSSDTETSPSDSSSTGEECLSDLISKTACESVLDGRVFFPEECIDACITKEAVMKELAITEEDSEDGSKRELLRYVLTSGKRTFAILVDINLAGKELIMAMEYLMVISFGDSSLPITAETVDSVFFMKMKKPVRPWTIKRVRDFRWKQFGYIAPVFAPGNMNMHLHAKTIFPFIFQGNDSKTGAIGEVSQVGIHPSHHRNPIMTYDNKQSKIAVKKITRSNSNDEAELRALKAEWKNEVDALIDISKCNDGRPHPNIIEFVAAVTRGHDHYLLFRWADGGNLHEYWQDNRRPQLSVSLVRDVVTQLHGLADALKNIHEGGLHCHGDLKPKNILRVRTRFVTEGSGADFDVGILKIADMGLAKHDTVQTEFRPQTSMKYSTFRDEPLEVVLKSSLNSGGKFRRQDIWSFGCVTLEFVVWLLYGTSSLDDFNEHLVDETDKLFSYFEINGRGNKRTAIVYPAVTETMEMISKDKECKAKEGSAMKDLLDIVRTKLVVLSRGSGNVSCATAGEVCDELGFVTGKGKENTGYWFTGKYRNPMQGLPKLRSFGSGVPTLTSALEGAPPLPNKLTTSPLEDITRAATSVTQSPGDEYRNAEKIDITNFPIENVFAAEVVRSIDTKELFPSIKQSPERCKSCRSMNLSEPRFTIKETWESLQGKLDICDFCKLRWDVSKHLRTKKMATVIFTRDESMLKLNEGRLPVMSICRSPETQITNANFIQIGLPILSAAASNTHLNIVRHFIRDCDANHPKCVPPMSTSLPTRLLDLGSPKDPTIRVYTTKKTDSFHYVALSHRWGPGPVYFCTDRTNLKEYEKQVCFESLPNTFKNAVTTTRELGQRYLWIDSLCIIQGDDGDFAQEALRMEAIFSSAYCILAASSATGPTDGFLAPRKANEFLTFDIEGQPVYVCKFRDDFEKHVLRGPLSQRGWVMQERALARRTIFFTDIQTQLISFLGDPNFPSKIATESSDRGARIRLYEDFYRLYSRLDFTRWSDRLIAIAGLERRLLRDLDVEGGFGVFDDDRSFLQRSLLWRKGQGVSVLERITLTPEEPLPVPTWSWMGYKSAIDYLDLPLGKVDWTPAEIISPWKAAKNAPKTVDGESMTQLKAMARTFAIGEDQEGEISIIYDRSRPSDAEEKTFRCVVLGRLKEAKPIENTQHYVLLIEPVLFSAKENMYRRAGVGYMPGKHIDLRATDQSQMNSHIPDYSSGGLYTKKARDAKRKIAASKGMSIPKWEAYWKQLDKWKKFAADRGIENELHPLGLAPPPLDIPARPEKPGDMEDVYVTC</sequence>
<dbReference type="PANTHER" id="PTHR33112:SF10">
    <property type="entry name" value="TOL"/>
    <property type="match status" value="1"/>
</dbReference>
<dbReference type="EMBL" id="JAZHXI010000003">
    <property type="protein sequence ID" value="KAL2073331.1"/>
    <property type="molecule type" value="Genomic_DNA"/>
</dbReference>
<comment type="caution">
    <text evidence="2">The sequence shown here is derived from an EMBL/GenBank/DDBJ whole genome shotgun (WGS) entry which is preliminary data.</text>
</comment>
<accession>A0ABR4CTR2</accession>
<evidence type="ECO:0000259" key="1">
    <source>
        <dbReference type="PROSITE" id="PS50011"/>
    </source>
</evidence>
<reference evidence="2 3" key="1">
    <citation type="journal article" date="2024" name="Commun. Biol.">
        <title>Comparative genomic analysis of thermophilic fungi reveals convergent evolutionary adaptations and gene losses.</title>
        <authorList>
            <person name="Steindorff A.S."/>
            <person name="Aguilar-Pontes M.V."/>
            <person name="Robinson A.J."/>
            <person name="Andreopoulos B."/>
            <person name="LaButti K."/>
            <person name="Kuo A."/>
            <person name="Mondo S."/>
            <person name="Riley R."/>
            <person name="Otillar R."/>
            <person name="Haridas S."/>
            <person name="Lipzen A."/>
            <person name="Grimwood J."/>
            <person name="Schmutz J."/>
            <person name="Clum A."/>
            <person name="Reid I.D."/>
            <person name="Moisan M.C."/>
            <person name="Butler G."/>
            <person name="Nguyen T.T.M."/>
            <person name="Dewar K."/>
            <person name="Conant G."/>
            <person name="Drula E."/>
            <person name="Henrissat B."/>
            <person name="Hansel C."/>
            <person name="Singer S."/>
            <person name="Hutchinson M.I."/>
            <person name="de Vries R.P."/>
            <person name="Natvig D.O."/>
            <person name="Powell A.J."/>
            <person name="Tsang A."/>
            <person name="Grigoriev I.V."/>
        </authorList>
    </citation>
    <scope>NUCLEOTIDE SEQUENCE [LARGE SCALE GENOMIC DNA]</scope>
    <source>
        <strain evidence="2 3">CBS 494.80</strain>
    </source>
</reference>
<dbReference type="SUPFAM" id="SSF56112">
    <property type="entry name" value="Protein kinase-like (PK-like)"/>
    <property type="match status" value="1"/>
</dbReference>
<protein>
    <recommendedName>
        <fullName evidence="1">Protein kinase domain-containing protein</fullName>
    </recommendedName>
</protein>
<evidence type="ECO:0000313" key="2">
    <source>
        <dbReference type="EMBL" id="KAL2073331.1"/>
    </source>
</evidence>
<keyword evidence="3" id="KW-1185">Reference proteome</keyword>
<dbReference type="Pfam" id="PF00069">
    <property type="entry name" value="Pkinase"/>
    <property type="match status" value="1"/>
</dbReference>
<dbReference type="InterPro" id="IPR011009">
    <property type="entry name" value="Kinase-like_dom_sf"/>
</dbReference>